<accession>A0A0F9UZI4</accession>
<protein>
    <recommendedName>
        <fullName evidence="6">Tr-type G domain-containing protein</fullName>
    </recommendedName>
</protein>
<dbReference type="SUPFAM" id="SSF52540">
    <property type="entry name" value="P-loop containing nucleoside triphosphate hydrolases"/>
    <property type="match status" value="1"/>
</dbReference>
<dbReference type="Gene3D" id="2.40.30.10">
    <property type="entry name" value="Translation factors"/>
    <property type="match status" value="2"/>
</dbReference>
<evidence type="ECO:0000256" key="2">
    <source>
        <dbReference type="ARBA" id="ARBA00022540"/>
    </source>
</evidence>
<feature type="domain" description="Tr-type G" evidence="6">
    <location>
        <begin position="50"/>
        <end position="218"/>
    </location>
</feature>
<dbReference type="GO" id="GO:0005737">
    <property type="term" value="C:cytoplasm"/>
    <property type="evidence" value="ECO:0007669"/>
    <property type="project" value="TreeGrafter"/>
</dbReference>
<dbReference type="InterPro" id="IPR015760">
    <property type="entry name" value="TIF_IF2"/>
</dbReference>
<dbReference type="SUPFAM" id="SSF52156">
    <property type="entry name" value="Initiation factor IF2/eIF5b, domain 3"/>
    <property type="match status" value="1"/>
</dbReference>
<keyword evidence="5" id="KW-0342">GTP-binding</keyword>
<name>A0A0F9UZI4_9ZZZZ</name>
<dbReference type="InterPro" id="IPR000795">
    <property type="entry name" value="T_Tr_GTP-bd_dom"/>
</dbReference>
<keyword evidence="2" id="KW-0396">Initiation factor</keyword>
<dbReference type="SUPFAM" id="SSF50447">
    <property type="entry name" value="Translation proteins"/>
    <property type="match status" value="2"/>
</dbReference>
<dbReference type="InterPro" id="IPR027417">
    <property type="entry name" value="P-loop_NTPase"/>
</dbReference>
<gene>
    <name evidence="7" type="ORF">LCGC14_0161290</name>
</gene>
<evidence type="ECO:0000256" key="1">
    <source>
        <dbReference type="ARBA" id="ARBA00007733"/>
    </source>
</evidence>
<dbReference type="NCBIfam" id="TIGR00487">
    <property type="entry name" value="IF-2"/>
    <property type="match status" value="1"/>
</dbReference>
<dbReference type="InterPro" id="IPR053905">
    <property type="entry name" value="EF-G-like_DII"/>
</dbReference>
<proteinExistence type="inferred from homology"/>
<dbReference type="InterPro" id="IPR044145">
    <property type="entry name" value="IF2_II"/>
</dbReference>
<organism evidence="7">
    <name type="scientific">marine sediment metagenome</name>
    <dbReference type="NCBI Taxonomy" id="412755"/>
    <lineage>
        <taxon>unclassified sequences</taxon>
        <taxon>metagenomes</taxon>
        <taxon>ecological metagenomes</taxon>
    </lineage>
</organism>
<dbReference type="GO" id="GO:0005525">
    <property type="term" value="F:GTP binding"/>
    <property type="evidence" value="ECO:0007669"/>
    <property type="project" value="UniProtKB-KW"/>
</dbReference>
<evidence type="ECO:0000259" key="6">
    <source>
        <dbReference type="PROSITE" id="PS51722"/>
    </source>
</evidence>
<evidence type="ECO:0000256" key="3">
    <source>
        <dbReference type="ARBA" id="ARBA00022741"/>
    </source>
</evidence>
<dbReference type="Pfam" id="PF00009">
    <property type="entry name" value="GTP_EFTU"/>
    <property type="match status" value="1"/>
</dbReference>
<sequence>MSFEHLNFEFVSFNCRAITASEASGLYFDIRISDFYSNIMTEKQSENLTTRPPVVVILGHVDHGKTSILDYIRKDHVAEKEAGGITQHIGAYEIEKDGKKITFIDTPGHEAFSAMRSRGAGVADLAILVIDASEGIKTQTKEALSWIKKSSIPMIIALNKIDKPGANPEKVKRELSQEGVLVESMGGKIPSVELSAKTGQNIEELLEVILLIAEIEVLKGDLGKSAEGMVIEAYLDNQRGPMATLLLSNGVLRVGDNIATSSVLGKIKILEDFRNRPITEAFPSMPVIILGFEEVPRVGEKFKIFPNIELAQEYLKKKEKKKEEPPVFFITPEKKVLNLILKADAVGSLEAIDGLLKNLPQEKVILRMLKKEVGEIHESDIKLAKSSKAKILGFRIKINPIAKQLAEREKIKIMNFEIIYELSQGIRQVMERRLESKAIRTDLGKVKILIVFKTEKNRQIIGGRVIEGKVKKGGLIEVFRSTSAGKGVEEEKIGKGKLLNLQKNKKDIDQCARGEECGILFEGDIKVESGDILLIYTEERQKGEL</sequence>
<evidence type="ECO:0000313" key="7">
    <source>
        <dbReference type="EMBL" id="KKN97159.1"/>
    </source>
</evidence>
<dbReference type="CDD" id="cd01887">
    <property type="entry name" value="IF2_eIF5B"/>
    <property type="match status" value="1"/>
</dbReference>
<dbReference type="InterPro" id="IPR000178">
    <property type="entry name" value="TF_IF2_bacterial-like"/>
</dbReference>
<dbReference type="Pfam" id="PF11987">
    <property type="entry name" value="IF-2"/>
    <property type="match status" value="1"/>
</dbReference>
<dbReference type="AlphaFoldDB" id="A0A0F9UZI4"/>
<dbReference type="InterPro" id="IPR023115">
    <property type="entry name" value="TIF_IF2_dom3"/>
</dbReference>
<dbReference type="Gene3D" id="3.40.50.300">
    <property type="entry name" value="P-loop containing nucleotide triphosphate hydrolases"/>
    <property type="match status" value="1"/>
</dbReference>
<dbReference type="PROSITE" id="PS51722">
    <property type="entry name" value="G_TR_2"/>
    <property type="match status" value="1"/>
</dbReference>
<dbReference type="NCBIfam" id="TIGR00231">
    <property type="entry name" value="small_GTP"/>
    <property type="match status" value="1"/>
</dbReference>
<keyword evidence="4" id="KW-0648">Protein biosynthesis</keyword>
<evidence type="ECO:0000256" key="4">
    <source>
        <dbReference type="ARBA" id="ARBA00022917"/>
    </source>
</evidence>
<dbReference type="GO" id="GO:0003924">
    <property type="term" value="F:GTPase activity"/>
    <property type="evidence" value="ECO:0007669"/>
    <property type="project" value="InterPro"/>
</dbReference>
<dbReference type="Pfam" id="PF22042">
    <property type="entry name" value="EF-G_D2"/>
    <property type="match status" value="1"/>
</dbReference>
<dbReference type="GO" id="GO:0003743">
    <property type="term" value="F:translation initiation factor activity"/>
    <property type="evidence" value="ECO:0007669"/>
    <property type="project" value="UniProtKB-KW"/>
</dbReference>
<dbReference type="FunFam" id="3.40.50.10050:FF:000001">
    <property type="entry name" value="Translation initiation factor IF-2"/>
    <property type="match status" value="1"/>
</dbReference>
<dbReference type="InterPro" id="IPR009000">
    <property type="entry name" value="Transl_B-barrel_sf"/>
</dbReference>
<comment type="similarity">
    <text evidence="1">Belongs to the TRAFAC class translation factor GTPase superfamily. Classic translation factor GTPase family. IF-2 subfamily.</text>
</comment>
<dbReference type="PRINTS" id="PR00449">
    <property type="entry name" value="RASTRNSFRMNG"/>
</dbReference>
<dbReference type="FunFam" id="3.40.50.300:FF:000019">
    <property type="entry name" value="Translation initiation factor IF-2"/>
    <property type="match status" value="1"/>
</dbReference>
<comment type="caution">
    <text evidence="7">The sequence shown here is derived from an EMBL/GenBank/DDBJ whole genome shotgun (WGS) entry which is preliminary data.</text>
</comment>
<dbReference type="SMART" id="SM00173">
    <property type="entry name" value="RAS"/>
    <property type="match status" value="1"/>
</dbReference>
<dbReference type="PANTHER" id="PTHR43381">
    <property type="entry name" value="TRANSLATION INITIATION FACTOR IF-2-RELATED"/>
    <property type="match status" value="1"/>
</dbReference>
<dbReference type="Gene3D" id="3.40.50.10050">
    <property type="entry name" value="Translation initiation factor IF- 2, domain 3"/>
    <property type="match status" value="1"/>
</dbReference>
<dbReference type="CDD" id="cd03702">
    <property type="entry name" value="IF2_mtIF2_II"/>
    <property type="match status" value="1"/>
</dbReference>
<dbReference type="EMBL" id="LAZR01000060">
    <property type="protein sequence ID" value="KKN97159.1"/>
    <property type="molecule type" value="Genomic_DNA"/>
</dbReference>
<dbReference type="InterPro" id="IPR036925">
    <property type="entry name" value="TIF_IF2_dom3_sf"/>
</dbReference>
<evidence type="ECO:0000256" key="5">
    <source>
        <dbReference type="ARBA" id="ARBA00023134"/>
    </source>
</evidence>
<keyword evidence="3" id="KW-0547">Nucleotide-binding</keyword>
<dbReference type="InterPro" id="IPR005225">
    <property type="entry name" value="Small_GTP-bd"/>
</dbReference>
<dbReference type="PANTHER" id="PTHR43381:SF5">
    <property type="entry name" value="TR-TYPE G DOMAIN-CONTAINING PROTEIN"/>
    <property type="match status" value="1"/>
</dbReference>
<reference evidence="7" key="1">
    <citation type="journal article" date="2015" name="Nature">
        <title>Complex archaea that bridge the gap between prokaryotes and eukaryotes.</title>
        <authorList>
            <person name="Spang A."/>
            <person name="Saw J.H."/>
            <person name="Jorgensen S.L."/>
            <person name="Zaremba-Niedzwiedzka K."/>
            <person name="Martijn J."/>
            <person name="Lind A.E."/>
            <person name="van Eijk R."/>
            <person name="Schleper C."/>
            <person name="Guy L."/>
            <person name="Ettema T.J."/>
        </authorList>
    </citation>
    <scope>NUCLEOTIDE SEQUENCE</scope>
</reference>